<dbReference type="EMBL" id="MU157967">
    <property type="protein sequence ID" value="KAF9521998.1"/>
    <property type="molecule type" value="Genomic_DNA"/>
</dbReference>
<comment type="caution">
    <text evidence="2">The sequence shown here is derived from an EMBL/GenBank/DDBJ whole genome shotgun (WGS) entry which is preliminary data.</text>
</comment>
<evidence type="ECO:0000313" key="2">
    <source>
        <dbReference type="EMBL" id="KAF9521998.1"/>
    </source>
</evidence>
<name>A0A9P6E3X6_9AGAR</name>
<proteinExistence type="predicted"/>
<dbReference type="Proteomes" id="UP000807306">
    <property type="component" value="Unassembled WGS sequence"/>
</dbReference>
<sequence length="73" mass="7753">MTAKLNIAFLLNAMILSLTVLNVQASPQPLHFKREPACPIICDCPSGYIPIQSPSNCGCNCKPIGSSTPQPTP</sequence>
<reference evidence="2" key="1">
    <citation type="submission" date="2020-11" db="EMBL/GenBank/DDBJ databases">
        <authorList>
            <consortium name="DOE Joint Genome Institute"/>
            <person name="Ahrendt S."/>
            <person name="Riley R."/>
            <person name="Andreopoulos W."/>
            <person name="Labutti K."/>
            <person name="Pangilinan J."/>
            <person name="Ruiz-Duenas F.J."/>
            <person name="Barrasa J.M."/>
            <person name="Sanchez-Garcia M."/>
            <person name="Camarero S."/>
            <person name="Miyauchi S."/>
            <person name="Serrano A."/>
            <person name="Linde D."/>
            <person name="Babiker R."/>
            <person name="Drula E."/>
            <person name="Ayuso-Fernandez I."/>
            <person name="Pacheco R."/>
            <person name="Padilla G."/>
            <person name="Ferreira P."/>
            <person name="Barriuso J."/>
            <person name="Kellner H."/>
            <person name="Castanera R."/>
            <person name="Alfaro M."/>
            <person name="Ramirez L."/>
            <person name="Pisabarro A.G."/>
            <person name="Kuo A."/>
            <person name="Tritt A."/>
            <person name="Lipzen A."/>
            <person name="He G."/>
            <person name="Yan M."/>
            <person name="Ng V."/>
            <person name="Cullen D."/>
            <person name="Martin F."/>
            <person name="Rosso M.-N."/>
            <person name="Henrissat B."/>
            <person name="Hibbett D."/>
            <person name="Martinez A.T."/>
            <person name="Grigoriev I.V."/>
        </authorList>
    </citation>
    <scope>NUCLEOTIDE SEQUENCE</scope>
    <source>
        <strain evidence="2">CBS 506.95</strain>
    </source>
</reference>
<gene>
    <name evidence="2" type="ORF">CPB83DRAFT_865054</name>
</gene>
<evidence type="ECO:0000256" key="1">
    <source>
        <dbReference type="SAM" id="SignalP"/>
    </source>
</evidence>
<feature type="chain" id="PRO_5040333627" evidence="1">
    <location>
        <begin position="26"/>
        <end position="73"/>
    </location>
</feature>
<keyword evidence="3" id="KW-1185">Reference proteome</keyword>
<keyword evidence="1" id="KW-0732">Signal</keyword>
<organism evidence="2 3">
    <name type="scientific">Crepidotus variabilis</name>
    <dbReference type="NCBI Taxonomy" id="179855"/>
    <lineage>
        <taxon>Eukaryota</taxon>
        <taxon>Fungi</taxon>
        <taxon>Dikarya</taxon>
        <taxon>Basidiomycota</taxon>
        <taxon>Agaricomycotina</taxon>
        <taxon>Agaricomycetes</taxon>
        <taxon>Agaricomycetidae</taxon>
        <taxon>Agaricales</taxon>
        <taxon>Agaricineae</taxon>
        <taxon>Crepidotaceae</taxon>
        <taxon>Crepidotus</taxon>
    </lineage>
</organism>
<evidence type="ECO:0000313" key="3">
    <source>
        <dbReference type="Proteomes" id="UP000807306"/>
    </source>
</evidence>
<accession>A0A9P6E3X6</accession>
<dbReference type="AlphaFoldDB" id="A0A9P6E3X6"/>
<feature type="signal peptide" evidence="1">
    <location>
        <begin position="1"/>
        <end position="25"/>
    </location>
</feature>
<protein>
    <submittedName>
        <fullName evidence="2">Uncharacterized protein</fullName>
    </submittedName>
</protein>